<comment type="catalytic activity">
    <reaction evidence="10">
        <text>Mg(2+)(in) = Mg(2+)(out)</text>
        <dbReference type="Rhea" id="RHEA:29827"/>
        <dbReference type="ChEBI" id="CHEBI:18420"/>
    </reaction>
</comment>
<dbReference type="InterPro" id="IPR002523">
    <property type="entry name" value="MgTranspt_CorA/ZnTranspt_ZntB"/>
</dbReference>
<evidence type="ECO:0000256" key="8">
    <source>
        <dbReference type="ARBA" id="ARBA00023065"/>
    </source>
</evidence>
<gene>
    <name evidence="14" type="ORF">CYCCA115_LOCUS6912</name>
</gene>
<keyword evidence="6" id="KW-0460">Magnesium</keyword>
<evidence type="ECO:0000256" key="13">
    <source>
        <dbReference type="SAM" id="Phobius"/>
    </source>
</evidence>
<evidence type="ECO:0000256" key="7">
    <source>
        <dbReference type="ARBA" id="ARBA00022989"/>
    </source>
</evidence>
<comment type="subcellular location">
    <subcellularLocation>
        <location evidence="1">Cell membrane</location>
        <topology evidence="1">Multi-pass membrane protein</topology>
    </subcellularLocation>
</comment>
<dbReference type="GO" id="GO:0015095">
    <property type="term" value="F:magnesium ion transmembrane transporter activity"/>
    <property type="evidence" value="ECO:0007669"/>
    <property type="project" value="TreeGrafter"/>
</dbReference>
<dbReference type="GO" id="GO:0050897">
    <property type="term" value="F:cobalt ion binding"/>
    <property type="evidence" value="ECO:0007669"/>
    <property type="project" value="TreeGrafter"/>
</dbReference>
<feature type="transmembrane region" description="Helical" evidence="13">
    <location>
        <begin position="383"/>
        <end position="404"/>
    </location>
</feature>
<proteinExistence type="inferred from homology"/>
<dbReference type="PANTHER" id="PTHR46494">
    <property type="entry name" value="CORA FAMILY METAL ION TRANSPORTER (EUROFUNG)"/>
    <property type="match status" value="1"/>
</dbReference>
<dbReference type="GO" id="GO:0000287">
    <property type="term" value="F:magnesium ion binding"/>
    <property type="evidence" value="ECO:0007669"/>
    <property type="project" value="TreeGrafter"/>
</dbReference>
<accession>A0AAD2CMW0</accession>
<evidence type="ECO:0000313" key="14">
    <source>
        <dbReference type="EMBL" id="CAJ1940178.1"/>
    </source>
</evidence>
<evidence type="ECO:0008006" key="16">
    <source>
        <dbReference type="Google" id="ProtNLM"/>
    </source>
</evidence>
<dbReference type="InterPro" id="IPR045863">
    <property type="entry name" value="CorA_TM1_TM2"/>
</dbReference>
<evidence type="ECO:0000256" key="11">
    <source>
        <dbReference type="ARBA" id="ARBA00045497"/>
    </source>
</evidence>
<dbReference type="EMBL" id="CAKOGP040000890">
    <property type="protein sequence ID" value="CAJ1940178.1"/>
    <property type="molecule type" value="Genomic_DNA"/>
</dbReference>
<dbReference type="Gene3D" id="1.20.58.340">
    <property type="entry name" value="Magnesium transport protein CorA, transmembrane region"/>
    <property type="match status" value="1"/>
</dbReference>
<evidence type="ECO:0000256" key="1">
    <source>
        <dbReference type="ARBA" id="ARBA00004651"/>
    </source>
</evidence>
<organism evidence="14 15">
    <name type="scientific">Cylindrotheca closterium</name>
    <dbReference type="NCBI Taxonomy" id="2856"/>
    <lineage>
        <taxon>Eukaryota</taxon>
        <taxon>Sar</taxon>
        <taxon>Stramenopiles</taxon>
        <taxon>Ochrophyta</taxon>
        <taxon>Bacillariophyta</taxon>
        <taxon>Bacillariophyceae</taxon>
        <taxon>Bacillariophycidae</taxon>
        <taxon>Bacillariales</taxon>
        <taxon>Bacillariaceae</taxon>
        <taxon>Cylindrotheca</taxon>
    </lineage>
</organism>
<keyword evidence="4" id="KW-1003">Cell membrane</keyword>
<dbReference type="Pfam" id="PF01544">
    <property type="entry name" value="CorA"/>
    <property type="match status" value="1"/>
</dbReference>
<keyword evidence="5 13" id="KW-0812">Transmembrane</keyword>
<dbReference type="FunFam" id="1.20.58.340:FF:000004">
    <property type="entry name" value="Magnesium transport protein CorA"/>
    <property type="match status" value="1"/>
</dbReference>
<comment type="function">
    <text evidence="11">Mediates influx of magnesium ions. Alternates between open and closed states. Activated by low cytoplasmic Mg(2+) levels. Inactive when cytoplasmic Mg(2+) levels are high.</text>
</comment>
<keyword evidence="8" id="KW-0406">Ion transport</keyword>
<evidence type="ECO:0000256" key="3">
    <source>
        <dbReference type="ARBA" id="ARBA00022448"/>
    </source>
</evidence>
<evidence type="ECO:0000256" key="10">
    <source>
        <dbReference type="ARBA" id="ARBA00034269"/>
    </source>
</evidence>
<dbReference type="SUPFAM" id="SSF144083">
    <property type="entry name" value="Magnesium transport protein CorA, transmembrane region"/>
    <property type="match status" value="1"/>
</dbReference>
<protein>
    <recommendedName>
        <fullName evidence="16">Magnesium transporter</fullName>
    </recommendedName>
</protein>
<comment type="caution">
    <text evidence="14">The sequence shown here is derived from an EMBL/GenBank/DDBJ whole genome shotgun (WGS) entry which is preliminary data.</text>
</comment>
<dbReference type="PANTHER" id="PTHR46494:SF1">
    <property type="entry name" value="CORA FAMILY METAL ION TRANSPORTER (EUROFUNG)"/>
    <property type="match status" value="1"/>
</dbReference>
<dbReference type="GO" id="GO:0015087">
    <property type="term" value="F:cobalt ion transmembrane transporter activity"/>
    <property type="evidence" value="ECO:0007669"/>
    <property type="project" value="TreeGrafter"/>
</dbReference>
<keyword evidence="7 13" id="KW-1133">Transmembrane helix</keyword>
<reference evidence="14" key="1">
    <citation type="submission" date="2023-08" db="EMBL/GenBank/DDBJ databases">
        <authorList>
            <person name="Audoor S."/>
            <person name="Bilcke G."/>
        </authorList>
    </citation>
    <scope>NUCLEOTIDE SEQUENCE</scope>
</reference>
<comment type="similarity">
    <text evidence="2">Belongs to the CorA metal ion transporter (MIT) (TC 1.A.35) family.</text>
</comment>
<feature type="compositionally biased region" description="Acidic residues" evidence="12">
    <location>
        <begin position="12"/>
        <end position="21"/>
    </location>
</feature>
<dbReference type="Proteomes" id="UP001295423">
    <property type="component" value="Unassembled WGS sequence"/>
</dbReference>
<dbReference type="AlphaFoldDB" id="A0AAD2CMW0"/>
<evidence type="ECO:0000256" key="4">
    <source>
        <dbReference type="ARBA" id="ARBA00022475"/>
    </source>
</evidence>
<keyword evidence="3" id="KW-0813">Transport</keyword>
<sequence length="410" mass="47260">MNKSIVTSDREDTMEDVDEESPLLTPQTKREGSTQSNIHSITPLPWMHIRCYRIRSTDGRLDHCSLEECLQHRRRRNEQDREELKTNPIIKNDAHYWIDIEADWNPQRQPLYHKWLLQLGLPVFALEILARSPETWFSQVIPLPRAALALLRILPSSLSSDSDELQHSAALYMSSILLTLTTTTDAVNTADPPPSLHSQIYQRMQQRLHVPSSGGALMAWLGFHLEKTSHDTRTLRSSVLDLDESMDKHGVTSVEVSEILRAKEQVMRLLSVAEEQTECLESLTALNLEELRLPPEQDSTMASLFHASLPILLAMTRATERLALRLEQRVMDLRRRLQTNEQEKMNRRLGVLTVLSAVFLPLTLFTGIWGMNFENMPELNKPYSYPLALLFMIMIAFTMISYFWKAGWFR</sequence>
<evidence type="ECO:0000256" key="5">
    <source>
        <dbReference type="ARBA" id="ARBA00022692"/>
    </source>
</evidence>
<evidence type="ECO:0000256" key="2">
    <source>
        <dbReference type="ARBA" id="ARBA00009765"/>
    </source>
</evidence>
<name>A0AAD2CMW0_9STRA</name>
<dbReference type="GO" id="GO:0005886">
    <property type="term" value="C:plasma membrane"/>
    <property type="evidence" value="ECO:0007669"/>
    <property type="project" value="UniProtKB-SubCell"/>
</dbReference>
<evidence type="ECO:0000256" key="12">
    <source>
        <dbReference type="SAM" id="MobiDB-lite"/>
    </source>
</evidence>
<evidence type="ECO:0000256" key="9">
    <source>
        <dbReference type="ARBA" id="ARBA00023136"/>
    </source>
</evidence>
<evidence type="ECO:0000256" key="6">
    <source>
        <dbReference type="ARBA" id="ARBA00022842"/>
    </source>
</evidence>
<evidence type="ECO:0000313" key="15">
    <source>
        <dbReference type="Proteomes" id="UP001295423"/>
    </source>
</evidence>
<keyword evidence="15" id="KW-1185">Reference proteome</keyword>
<keyword evidence="9 13" id="KW-0472">Membrane</keyword>
<feature type="region of interest" description="Disordered" evidence="12">
    <location>
        <begin position="1"/>
        <end position="38"/>
    </location>
</feature>
<feature type="transmembrane region" description="Helical" evidence="13">
    <location>
        <begin position="349"/>
        <end position="371"/>
    </location>
</feature>